<dbReference type="InterPro" id="IPR013324">
    <property type="entry name" value="RNA_pol_sigma_r3/r4-like"/>
</dbReference>
<dbReference type="PANTHER" id="PTHR43133">
    <property type="entry name" value="RNA POLYMERASE ECF-TYPE SIGMA FACTO"/>
    <property type="match status" value="1"/>
</dbReference>
<evidence type="ECO:0000256" key="5">
    <source>
        <dbReference type="ARBA" id="ARBA00023163"/>
    </source>
</evidence>
<comment type="similarity">
    <text evidence="1">Belongs to the sigma-70 factor family. ECF subfamily.</text>
</comment>
<reference evidence="7 8" key="1">
    <citation type="submission" date="2016-11" db="EMBL/GenBank/DDBJ databases">
        <authorList>
            <person name="Jaros S."/>
            <person name="Januszkiewicz K."/>
            <person name="Wedrychowicz H."/>
        </authorList>
    </citation>
    <scope>NUCLEOTIDE SEQUENCE [LARGE SCALE GENOMIC DNA]</scope>
    <source>
        <strain evidence="7 8">DSM 15480</strain>
    </source>
</reference>
<dbReference type="PANTHER" id="PTHR43133:SF8">
    <property type="entry name" value="RNA POLYMERASE SIGMA FACTOR HI_1459-RELATED"/>
    <property type="match status" value="1"/>
</dbReference>
<dbReference type="InterPro" id="IPR014284">
    <property type="entry name" value="RNA_pol_sigma-70_dom"/>
</dbReference>
<dbReference type="SUPFAM" id="SSF88946">
    <property type="entry name" value="Sigma2 domain of RNA polymerase sigma factors"/>
    <property type="match status" value="1"/>
</dbReference>
<dbReference type="InterPro" id="IPR036388">
    <property type="entry name" value="WH-like_DNA-bd_sf"/>
</dbReference>
<keyword evidence="5" id="KW-0804">Transcription</keyword>
<sequence length="179" mass="21644">MTGNQEFDELYYKYRNLVLNVAFDYLHDRDLANDIAQNTFLQLFIFYDKMEHNNIKSWLYTTAKHFALNYQKKYSREVVELDETIAEKSLMYPDVEIIVQEKETELARENLHTEIFVNMLNKNERWYEAMSLVYLAKVPQAKVAEEMEISLESLQSMLHRARSWIQKNYSIEYEETRRE</sequence>
<dbReference type="Gene3D" id="1.10.1740.10">
    <property type="match status" value="1"/>
</dbReference>
<keyword evidence="8" id="KW-1185">Reference proteome</keyword>
<evidence type="ECO:0000313" key="8">
    <source>
        <dbReference type="Proteomes" id="UP000184301"/>
    </source>
</evidence>
<feature type="domain" description="RNA polymerase sigma-70 region 2" evidence="6">
    <location>
        <begin position="10"/>
        <end position="76"/>
    </location>
</feature>
<keyword evidence="4" id="KW-0238">DNA-binding</keyword>
<keyword evidence="2" id="KW-0805">Transcription regulation</keyword>
<keyword evidence="3" id="KW-0731">Sigma factor</keyword>
<dbReference type="EMBL" id="FQZY01000009">
    <property type="protein sequence ID" value="SHJ45146.1"/>
    <property type="molecule type" value="Genomic_DNA"/>
</dbReference>
<dbReference type="STRING" id="1121950.SAMN02745243_00614"/>
<name>A0A1M6JEH1_9FIRM</name>
<dbReference type="InterPro" id="IPR013325">
    <property type="entry name" value="RNA_pol_sigma_r2"/>
</dbReference>
<dbReference type="RefSeq" id="WP_073104848.1">
    <property type="nucleotide sequence ID" value="NZ_FQZY01000009.1"/>
</dbReference>
<organism evidence="7 8">
    <name type="scientific">Hespellia stercorisuis DSM 15480</name>
    <dbReference type="NCBI Taxonomy" id="1121950"/>
    <lineage>
        <taxon>Bacteria</taxon>
        <taxon>Bacillati</taxon>
        <taxon>Bacillota</taxon>
        <taxon>Clostridia</taxon>
        <taxon>Lachnospirales</taxon>
        <taxon>Lachnospiraceae</taxon>
        <taxon>Hespellia</taxon>
    </lineage>
</organism>
<dbReference type="InterPro" id="IPR007627">
    <property type="entry name" value="RNA_pol_sigma70_r2"/>
</dbReference>
<proteinExistence type="inferred from homology"/>
<evidence type="ECO:0000256" key="4">
    <source>
        <dbReference type="ARBA" id="ARBA00023125"/>
    </source>
</evidence>
<dbReference type="InterPro" id="IPR039425">
    <property type="entry name" value="RNA_pol_sigma-70-like"/>
</dbReference>
<dbReference type="AlphaFoldDB" id="A0A1M6JEH1"/>
<accession>A0A1M6JEH1</accession>
<dbReference type="GO" id="GO:0003677">
    <property type="term" value="F:DNA binding"/>
    <property type="evidence" value="ECO:0007669"/>
    <property type="project" value="UniProtKB-KW"/>
</dbReference>
<dbReference type="GO" id="GO:0006352">
    <property type="term" value="P:DNA-templated transcription initiation"/>
    <property type="evidence" value="ECO:0007669"/>
    <property type="project" value="InterPro"/>
</dbReference>
<evidence type="ECO:0000256" key="3">
    <source>
        <dbReference type="ARBA" id="ARBA00023082"/>
    </source>
</evidence>
<dbReference type="Proteomes" id="UP000184301">
    <property type="component" value="Unassembled WGS sequence"/>
</dbReference>
<gene>
    <name evidence="7" type="ORF">SAMN02745243_00614</name>
</gene>
<dbReference type="NCBIfam" id="TIGR02937">
    <property type="entry name" value="sigma70-ECF"/>
    <property type="match status" value="1"/>
</dbReference>
<dbReference type="Gene3D" id="1.10.10.10">
    <property type="entry name" value="Winged helix-like DNA-binding domain superfamily/Winged helix DNA-binding domain"/>
    <property type="match status" value="1"/>
</dbReference>
<dbReference type="GO" id="GO:0016987">
    <property type="term" value="F:sigma factor activity"/>
    <property type="evidence" value="ECO:0007669"/>
    <property type="project" value="UniProtKB-KW"/>
</dbReference>
<dbReference type="SUPFAM" id="SSF88659">
    <property type="entry name" value="Sigma3 and sigma4 domains of RNA polymerase sigma factors"/>
    <property type="match status" value="1"/>
</dbReference>
<protein>
    <submittedName>
        <fullName evidence="7">RNA polymerase sigma-70 factor, ECF subfamily</fullName>
    </submittedName>
</protein>
<evidence type="ECO:0000256" key="1">
    <source>
        <dbReference type="ARBA" id="ARBA00010641"/>
    </source>
</evidence>
<dbReference type="OrthoDB" id="9789355at2"/>
<dbReference type="Pfam" id="PF04542">
    <property type="entry name" value="Sigma70_r2"/>
    <property type="match status" value="1"/>
</dbReference>
<evidence type="ECO:0000313" key="7">
    <source>
        <dbReference type="EMBL" id="SHJ45146.1"/>
    </source>
</evidence>
<evidence type="ECO:0000259" key="6">
    <source>
        <dbReference type="Pfam" id="PF04542"/>
    </source>
</evidence>
<evidence type="ECO:0000256" key="2">
    <source>
        <dbReference type="ARBA" id="ARBA00023015"/>
    </source>
</evidence>